<evidence type="ECO:0000313" key="3">
    <source>
        <dbReference type="Proteomes" id="UP000537825"/>
    </source>
</evidence>
<sequence>MTSATPSLASSAPPARTWVHRALRLFVPVVGILGLLSLVTYYRMHPDLPFIRSDGYGYHLYLTAAFVQHDLSFRTEAAEWGADLNDNVGLTRDETTGRYLNRFPPGQALLMLPAFLAAHFSAPLLGFRQDGFSLPYHFAAALNGLCALLIGLTLLRRALEALFPAAVVLATLTVVTFGTNLFHYGTADAIFSHVYSFALYSALLLLVPAWYRAPTVRTSLLLGAVAGSIVLVRTPNALALVLVPMYGVYDGVTQRARLAFLWKHKGGVALVLLAMGAVLSILFFYWHYATGSWVTYSYRGFGFEFTRPQLLAVLFSLRKGLFFWTPVWLFAVVGFARDREHLRDYLMPVLLFSLFQLYLTAAWWHWPYGLSFGHRAFTEGSAFFALGLAGFLAHLERPALRKAVGAVLALLVAYELFLMVRYWQGRLPGDRTTWAQYRSLFTLP</sequence>
<reference evidence="2 3" key="1">
    <citation type="submission" date="2020-01" db="EMBL/GenBank/DDBJ databases">
        <title>The draft genome sequence of Corallococcus exiguus DSM 14696.</title>
        <authorList>
            <person name="Zhang X."/>
            <person name="Zhu H."/>
        </authorList>
    </citation>
    <scope>NUCLEOTIDE SEQUENCE [LARGE SCALE GENOMIC DNA]</scope>
    <source>
        <strain evidence="2 3">DSM 14696</strain>
    </source>
</reference>
<feature type="transmembrane region" description="Helical" evidence="1">
    <location>
        <begin position="161"/>
        <end position="182"/>
    </location>
</feature>
<dbReference type="RefSeq" id="WP_139918842.1">
    <property type="nucleotide sequence ID" value="NZ_CBCSLE010000217.1"/>
</dbReference>
<proteinExistence type="predicted"/>
<organism evidence="2 3">
    <name type="scientific">Corallococcus exiguus</name>
    <dbReference type="NCBI Taxonomy" id="83462"/>
    <lineage>
        <taxon>Bacteria</taxon>
        <taxon>Pseudomonadati</taxon>
        <taxon>Myxococcota</taxon>
        <taxon>Myxococcia</taxon>
        <taxon>Myxococcales</taxon>
        <taxon>Cystobacterineae</taxon>
        <taxon>Myxococcaceae</taxon>
        <taxon>Corallococcus</taxon>
    </lineage>
</organism>
<feature type="transmembrane region" description="Helical" evidence="1">
    <location>
        <begin position="309"/>
        <end position="333"/>
    </location>
</feature>
<dbReference type="AlphaFoldDB" id="A0A7X4YAI0"/>
<keyword evidence="3" id="KW-1185">Reference proteome</keyword>
<evidence type="ECO:0000313" key="2">
    <source>
        <dbReference type="EMBL" id="NBC41134.1"/>
    </source>
</evidence>
<accession>A0A7X4YAI0</accession>
<feature type="transmembrane region" description="Helical" evidence="1">
    <location>
        <begin position="25"/>
        <end position="44"/>
    </location>
</feature>
<feature type="transmembrane region" description="Helical" evidence="1">
    <location>
        <begin position="267"/>
        <end position="289"/>
    </location>
</feature>
<feature type="transmembrane region" description="Helical" evidence="1">
    <location>
        <begin position="345"/>
        <end position="366"/>
    </location>
</feature>
<keyword evidence="1" id="KW-0472">Membrane</keyword>
<evidence type="ECO:0000256" key="1">
    <source>
        <dbReference type="SAM" id="Phobius"/>
    </source>
</evidence>
<keyword evidence="1" id="KW-1133">Transmembrane helix</keyword>
<feature type="transmembrane region" description="Helical" evidence="1">
    <location>
        <begin position="219"/>
        <end position="246"/>
    </location>
</feature>
<gene>
    <name evidence="2" type="ORF">GTZ93_14980</name>
</gene>
<evidence type="ECO:0008006" key="4">
    <source>
        <dbReference type="Google" id="ProtNLM"/>
    </source>
</evidence>
<dbReference type="Proteomes" id="UP000537825">
    <property type="component" value="Unassembled WGS sequence"/>
</dbReference>
<comment type="caution">
    <text evidence="2">The sequence shown here is derived from an EMBL/GenBank/DDBJ whole genome shotgun (WGS) entry which is preliminary data.</text>
</comment>
<protein>
    <recommendedName>
        <fullName evidence="4">Glycosyltransferase RgtA/B/C/D-like domain-containing protein</fullName>
    </recommendedName>
</protein>
<feature type="transmembrane region" description="Helical" evidence="1">
    <location>
        <begin position="134"/>
        <end position="155"/>
    </location>
</feature>
<dbReference type="EMBL" id="JAAAPK010000003">
    <property type="protein sequence ID" value="NBC41134.1"/>
    <property type="molecule type" value="Genomic_DNA"/>
</dbReference>
<feature type="transmembrane region" description="Helical" evidence="1">
    <location>
        <begin position="108"/>
        <end position="127"/>
    </location>
</feature>
<name>A0A7X4YAI0_9BACT</name>
<feature type="transmembrane region" description="Helical" evidence="1">
    <location>
        <begin position="194"/>
        <end position="213"/>
    </location>
</feature>
<feature type="transmembrane region" description="Helical" evidence="1">
    <location>
        <begin position="404"/>
        <end position="423"/>
    </location>
</feature>
<keyword evidence="1" id="KW-0812">Transmembrane</keyword>
<feature type="transmembrane region" description="Helical" evidence="1">
    <location>
        <begin position="372"/>
        <end position="392"/>
    </location>
</feature>